<keyword evidence="2" id="KW-1185">Reference proteome</keyword>
<evidence type="ECO:0000313" key="1">
    <source>
        <dbReference type="EMBL" id="ABB22973.1"/>
    </source>
</evidence>
<dbReference type="AlphaFoldDB" id="Q3B6Q8"/>
<evidence type="ECO:0000313" key="2">
    <source>
        <dbReference type="Proteomes" id="UP000002709"/>
    </source>
</evidence>
<name>Q3B6Q8_CHLL3</name>
<dbReference type="OrthoDB" id="5616034at2"/>
<dbReference type="HOGENOM" id="CLU_1968459_0_0_10"/>
<dbReference type="InterPro" id="IPR010824">
    <property type="entry name" value="DUF1425"/>
</dbReference>
<dbReference type="EMBL" id="CP000096">
    <property type="protein sequence ID" value="ABB22973.1"/>
    <property type="molecule type" value="Genomic_DNA"/>
</dbReference>
<proteinExistence type="predicted"/>
<dbReference type="InterPro" id="IPR038483">
    <property type="entry name" value="YcfL-like_sf"/>
</dbReference>
<dbReference type="KEGG" id="plt:Plut_0083"/>
<protein>
    <recommendedName>
        <fullName evidence="3">DUF1425 domain-containing protein</fullName>
    </recommendedName>
</protein>
<dbReference type="Gene3D" id="2.60.40.3230">
    <property type="match status" value="1"/>
</dbReference>
<reference evidence="2" key="1">
    <citation type="submission" date="2005-08" db="EMBL/GenBank/DDBJ databases">
        <title>Complete sequence of Pelodictyon luteolum DSM 273.</title>
        <authorList>
            <consortium name="US DOE Joint Genome Institute"/>
            <person name="Copeland A."/>
            <person name="Lucas S."/>
            <person name="Lapidus A."/>
            <person name="Barry K."/>
            <person name="Detter J.C."/>
            <person name="Glavina T."/>
            <person name="Hammon N."/>
            <person name="Israni S."/>
            <person name="Pitluck S."/>
            <person name="Bryant D."/>
            <person name="Schmutz J."/>
            <person name="Larimer F."/>
            <person name="Land M."/>
            <person name="Kyrpides N."/>
            <person name="Ivanova N."/>
            <person name="Richardson P."/>
        </authorList>
    </citation>
    <scope>NUCLEOTIDE SEQUENCE [LARGE SCALE GENOMIC DNA]</scope>
    <source>
        <strain evidence="2">DSM 273 / BCRC 81028 / 2530</strain>
    </source>
</reference>
<accession>Q3B6Q8</accession>
<dbReference type="PROSITE" id="PS51257">
    <property type="entry name" value="PROKAR_LIPOPROTEIN"/>
    <property type="match status" value="1"/>
</dbReference>
<gene>
    <name evidence="1" type="ordered locus">Plut_0083</name>
</gene>
<dbReference type="STRING" id="319225.Plut_0083"/>
<organism evidence="1 2">
    <name type="scientific">Chlorobium luteolum (strain DSM 273 / BCRC 81028 / 2530)</name>
    <name type="common">Pelodictyon luteolum</name>
    <dbReference type="NCBI Taxonomy" id="319225"/>
    <lineage>
        <taxon>Bacteria</taxon>
        <taxon>Pseudomonadati</taxon>
        <taxon>Chlorobiota</taxon>
        <taxon>Chlorobiia</taxon>
        <taxon>Chlorobiales</taxon>
        <taxon>Chlorobiaceae</taxon>
        <taxon>Chlorobium/Pelodictyon group</taxon>
        <taxon>Pelodictyon</taxon>
    </lineage>
</organism>
<sequence length="127" mass="14291">MQRSSRLGVLFMLLLFIGGCASTRLEERRVSFVDGSLKGDMLLTDFVSVVNSSGLMEVQVTGRNKTSRYRLLEYRVEWFEGSGLQVPSVMTRWTTCPAFEKANFSFSAVAPKPGVSDFRILIRKAKK</sequence>
<evidence type="ECO:0008006" key="3">
    <source>
        <dbReference type="Google" id="ProtNLM"/>
    </source>
</evidence>
<dbReference type="CDD" id="cd09030">
    <property type="entry name" value="DUF1425"/>
    <property type="match status" value="1"/>
</dbReference>
<dbReference type="Pfam" id="PF07233">
    <property type="entry name" value="DUF1425"/>
    <property type="match status" value="1"/>
</dbReference>
<dbReference type="Proteomes" id="UP000002709">
    <property type="component" value="Chromosome"/>
</dbReference>